<protein>
    <submittedName>
        <fullName evidence="1">Uncharacterized protein</fullName>
    </submittedName>
</protein>
<name>A0A0E9U687_ANGAN</name>
<reference evidence="1" key="1">
    <citation type="submission" date="2014-11" db="EMBL/GenBank/DDBJ databases">
        <authorList>
            <person name="Amaro Gonzalez C."/>
        </authorList>
    </citation>
    <scope>NUCLEOTIDE SEQUENCE</scope>
</reference>
<accession>A0A0E9U687</accession>
<reference evidence="1" key="2">
    <citation type="journal article" date="2015" name="Fish Shellfish Immunol.">
        <title>Early steps in the European eel (Anguilla anguilla)-Vibrio vulnificus interaction in the gills: Role of the RtxA13 toxin.</title>
        <authorList>
            <person name="Callol A."/>
            <person name="Pajuelo D."/>
            <person name="Ebbesson L."/>
            <person name="Teles M."/>
            <person name="MacKenzie S."/>
            <person name="Amaro C."/>
        </authorList>
    </citation>
    <scope>NUCLEOTIDE SEQUENCE</scope>
</reference>
<dbReference type="AlphaFoldDB" id="A0A0E9U687"/>
<organism evidence="1">
    <name type="scientific">Anguilla anguilla</name>
    <name type="common">European freshwater eel</name>
    <name type="synonym">Muraena anguilla</name>
    <dbReference type="NCBI Taxonomy" id="7936"/>
    <lineage>
        <taxon>Eukaryota</taxon>
        <taxon>Metazoa</taxon>
        <taxon>Chordata</taxon>
        <taxon>Craniata</taxon>
        <taxon>Vertebrata</taxon>
        <taxon>Euteleostomi</taxon>
        <taxon>Actinopterygii</taxon>
        <taxon>Neopterygii</taxon>
        <taxon>Teleostei</taxon>
        <taxon>Anguilliformes</taxon>
        <taxon>Anguillidae</taxon>
        <taxon>Anguilla</taxon>
    </lineage>
</organism>
<evidence type="ECO:0000313" key="1">
    <source>
        <dbReference type="EMBL" id="JAH61419.1"/>
    </source>
</evidence>
<proteinExistence type="predicted"/>
<dbReference type="EMBL" id="GBXM01047158">
    <property type="protein sequence ID" value="JAH61419.1"/>
    <property type="molecule type" value="Transcribed_RNA"/>
</dbReference>
<sequence>MNTAPKICILINDLLHIQLC</sequence>